<organism evidence="1 2">
    <name type="scientific">Dryococelus australis</name>
    <dbReference type="NCBI Taxonomy" id="614101"/>
    <lineage>
        <taxon>Eukaryota</taxon>
        <taxon>Metazoa</taxon>
        <taxon>Ecdysozoa</taxon>
        <taxon>Arthropoda</taxon>
        <taxon>Hexapoda</taxon>
        <taxon>Insecta</taxon>
        <taxon>Pterygota</taxon>
        <taxon>Neoptera</taxon>
        <taxon>Polyneoptera</taxon>
        <taxon>Phasmatodea</taxon>
        <taxon>Verophasmatodea</taxon>
        <taxon>Anareolatae</taxon>
        <taxon>Phasmatidae</taxon>
        <taxon>Eurycanthinae</taxon>
        <taxon>Dryococelus</taxon>
    </lineage>
</organism>
<gene>
    <name evidence="1" type="ORF">PR048_000007</name>
</gene>
<keyword evidence="2" id="KW-1185">Reference proteome</keyword>
<comment type="caution">
    <text evidence="1">The sequence shown here is derived from an EMBL/GenBank/DDBJ whole genome shotgun (WGS) entry which is preliminary data.</text>
</comment>
<evidence type="ECO:0000313" key="1">
    <source>
        <dbReference type="EMBL" id="KAJ8894700.1"/>
    </source>
</evidence>
<protein>
    <submittedName>
        <fullName evidence="1">Uncharacterized protein</fullName>
    </submittedName>
</protein>
<name>A0ABQ9IEQ2_9NEOP</name>
<proteinExistence type="predicted"/>
<dbReference type="EMBL" id="JARBHB010000001">
    <property type="protein sequence ID" value="KAJ8894700.1"/>
    <property type="molecule type" value="Genomic_DNA"/>
</dbReference>
<accession>A0ABQ9IEQ2</accession>
<reference evidence="1 2" key="1">
    <citation type="submission" date="2023-02" db="EMBL/GenBank/DDBJ databases">
        <title>LHISI_Scaffold_Assembly.</title>
        <authorList>
            <person name="Stuart O.P."/>
            <person name="Cleave R."/>
            <person name="Magrath M.J.L."/>
            <person name="Mikheyev A.S."/>
        </authorList>
    </citation>
    <scope>NUCLEOTIDE SEQUENCE [LARGE SCALE GENOMIC DNA]</scope>
    <source>
        <strain evidence="1">Daus_M_001</strain>
        <tissue evidence="1">Leg muscle</tissue>
    </source>
</reference>
<dbReference type="Proteomes" id="UP001159363">
    <property type="component" value="Chromosome 1"/>
</dbReference>
<sequence length="79" mass="8991">METEEITSGFSQLEAALNQQASENNILQLKIYKQFVHHVQILTVREISVVVQHSADRKKTTLKESRLAAMAIFAFEDLC</sequence>
<evidence type="ECO:0000313" key="2">
    <source>
        <dbReference type="Proteomes" id="UP001159363"/>
    </source>
</evidence>